<dbReference type="CDD" id="cd00586">
    <property type="entry name" value="4HBT"/>
    <property type="match status" value="1"/>
</dbReference>
<keyword evidence="1" id="KW-0378">Hydrolase</keyword>
<evidence type="ECO:0000256" key="1">
    <source>
        <dbReference type="ARBA" id="ARBA00022801"/>
    </source>
</evidence>
<gene>
    <name evidence="2" type="ORF">HZA61_03095</name>
</gene>
<comment type="caution">
    <text evidence="2">The sequence shown here is derived from an EMBL/GenBank/DDBJ whole genome shotgun (WGS) entry which is preliminary data.</text>
</comment>
<accession>A0A933SAY3</accession>
<dbReference type="GO" id="GO:0047617">
    <property type="term" value="F:fatty acyl-CoA hydrolase activity"/>
    <property type="evidence" value="ECO:0007669"/>
    <property type="project" value="TreeGrafter"/>
</dbReference>
<dbReference type="InterPro" id="IPR029069">
    <property type="entry name" value="HotDog_dom_sf"/>
</dbReference>
<dbReference type="InterPro" id="IPR050563">
    <property type="entry name" value="4-hydroxybenzoyl-CoA_TE"/>
</dbReference>
<proteinExistence type="predicted"/>
<dbReference type="SUPFAM" id="SSF54637">
    <property type="entry name" value="Thioesterase/thiol ester dehydrase-isomerase"/>
    <property type="match status" value="1"/>
</dbReference>
<dbReference type="Gene3D" id="3.10.129.10">
    <property type="entry name" value="Hotdog Thioesterase"/>
    <property type="match status" value="1"/>
</dbReference>
<evidence type="ECO:0000313" key="3">
    <source>
        <dbReference type="Proteomes" id="UP000696931"/>
    </source>
</evidence>
<dbReference type="EMBL" id="JACRIW010000024">
    <property type="protein sequence ID" value="MBI5168453.1"/>
    <property type="molecule type" value="Genomic_DNA"/>
</dbReference>
<protein>
    <submittedName>
        <fullName evidence="2">Acyl-CoA thioesterase</fullName>
    </submittedName>
</protein>
<dbReference type="AlphaFoldDB" id="A0A933SAY3"/>
<evidence type="ECO:0000313" key="2">
    <source>
        <dbReference type="EMBL" id="MBI5168453.1"/>
    </source>
</evidence>
<reference evidence="2" key="1">
    <citation type="submission" date="2020-07" db="EMBL/GenBank/DDBJ databases">
        <title>Huge and variable diversity of episymbiotic CPR bacteria and DPANN archaea in groundwater ecosystems.</title>
        <authorList>
            <person name="He C.Y."/>
            <person name="Keren R."/>
            <person name="Whittaker M."/>
            <person name="Farag I.F."/>
            <person name="Doudna J."/>
            <person name="Cate J.H.D."/>
            <person name="Banfield J.F."/>
        </authorList>
    </citation>
    <scope>NUCLEOTIDE SEQUENCE</scope>
    <source>
        <strain evidence="2">NC_groundwater_1813_Pr3_B-0.1um_71_17</strain>
    </source>
</reference>
<dbReference type="Pfam" id="PF13279">
    <property type="entry name" value="4HBT_2"/>
    <property type="match status" value="1"/>
</dbReference>
<dbReference type="PANTHER" id="PTHR31793">
    <property type="entry name" value="4-HYDROXYBENZOYL-COA THIOESTERASE FAMILY MEMBER"/>
    <property type="match status" value="1"/>
</dbReference>
<sequence length="138" mass="15475">MGAPGERHVLTRAVEPSDIDELGHVNNGVYVRWVQEAAISHWGTDADPADQAALFWVVTRHEIDYLRAAMPGDGIVIETWVGEALGRDFERLTEILRAKDRKTLCRARTLWCPMDRMTGRPTKVSDAVRARFSVSDAT</sequence>
<name>A0A933SAY3_UNCEI</name>
<dbReference type="Proteomes" id="UP000696931">
    <property type="component" value="Unassembled WGS sequence"/>
</dbReference>
<organism evidence="2 3">
    <name type="scientific">Eiseniibacteriota bacterium</name>
    <dbReference type="NCBI Taxonomy" id="2212470"/>
    <lineage>
        <taxon>Bacteria</taxon>
        <taxon>Candidatus Eiseniibacteriota</taxon>
    </lineage>
</organism>
<dbReference type="PANTHER" id="PTHR31793:SF37">
    <property type="entry name" value="ACYL-COA THIOESTER HYDROLASE YBGC"/>
    <property type="match status" value="1"/>
</dbReference>